<dbReference type="EMBL" id="CAJJDN010000044">
    <property type="protein sequence ID" value="CAD8083106.1"/>
    <property type="molecule type" value="Genomic_DNA"/>
</dbReference>
<keyword evidence="5" id="KW-1185">Reference proteome</keyword>
<evidence type="ECO:0000256" key="2">
    <source>
        <dbReference type="ARBA" id="ARBA00022803"/>
    </source>
</evidence>
<evidence type="ECO:0000256" key="3">
    <source>
        <dbReference type="PROSITE-ProRule" id="PRU00339"/>
    </source>
</evidence>
<sequence>MMNRVYSCTYFDHLNEPIQGYCLNIECNCPQKQFCLKCIQEENKHSNHKEDCKGFQEILDLVQNSITIFSNQQKSLEKSFQEVRAIYEQQIKELDSTKNKLAYFKQMLEEQNYEDLREQSNISLLRIWYSMSLSNQGGKGSSTKNEIIIQDSGFNIIKLLQSSFQQIKNQSTQYFNKFQMISESQNNDLQVTKLNQAKQLFEFGLQYMQEHEWDKADQMFSKSIEKNKNDYKTLFFQSWVLIEKNRCQEGLKLLEECQALNENLSIDLIKWCNIERNIAQNSVLTIAQGYALDMMDNQEKALLLYDQAISYDKRQTFAYARKGSLLVKFKIQDAALQSFQEGLQIAYNKAYLHYCQGITLLENEDLNQALISFKAAAQFDPNFSLNNYNIGNILRSQQKLDEALFYLDLAISQDPNLLKAYDSKCLVLCDMKKYDQALDFIEEALKKDPNYKQAFYLKGNCLKLQKKYKEAITQFDRALFFDSKFVFAYNLKGNCLLSLKQYKEAFQCYDQAIQIDNKCIQAYLNKGLLLKELKQSKEALKQFDLALLINPKCPQIYKNKGVVLEETKKLEEAAVCYQMAIEYGDPQSEEIKKWIGQIKVKKGLSWIFGN</sequence>
<dbReference type="AlphaFoldDB" id="A0A8S1N033"/>
<dbReference type="InterPro" id="IPR019734">
    <property type="entry name" value="TPR_rpt"/>
</dbReference>
<evidence type="ECO:0000313" key="4">
    <source>
        <dbReference type="EMBL" id="CAD8083106.1"/>
    </source>
</evidence>
<evidence type="ECO:0008006" key="6">
    <source>
        <dbReference type="Google" id="ProtNLM"/>
    </source>
</evidence>
<name>A0A8S1N033_9CILI</name>
<dbReference type="Pfam" id="PF13181">
    <property type="entry name" value="TPR_8"/>
    <property type="match status" value="1"/>
</dbReference>
<evidence type="ECO:0000313" key="5">
    <source>
        <dbReference type="Proteomes" id="UP000692954"/>
    </source>
</evidence>
<proteinExistence type="predicted"/>
<dbReference type="Pfam" id="PF00515">
    <property type="entry name" value="TPR_1"/>
    <property type="match status" value="1"/>
</dbReference>
<dbReference type="Proteomes" id="UP000692954">
    <property type="component" value="Unassembled WGS sequence"/>
</dbReference>
<accession>A0A8S1N033</accession>
<dbReference type="PANTHER" id="PTHR44943">
    <property type="entry name" value="CELLULOSE SYNTHASE OPERON PROTEIN C"/>
    <property type="match status" value="1"/>
</dbReference>
<comment type="caution">
    <text evidence="4">The sequence shown here is derived from an EMBL/GenBank/DDBJ whole genome shotgun (WGS) entry which is preliminary data.</text>
</comment>
<reference evidence="4" key="1">
    <citation type="submission" date="2021-01" db="EMBL/GenBank/DDBJ databases">
        <authorList>
            <consortium name="Genoscope - CEA"/>
            <person name="William W."/>
        </authorList>
    </citation>
    <scope>NUCLEOTIDE SEQUENCE</scope>
</reference>
<feature type="repeat" description="TPR" evidence="3">
    <location>
        <begin position="197"/>
        <end position="230"/>
    </location>
</feature>
<feature type="repeat" description="TPR" evidence="3">
    <location>
        <begin position="418"/>
        <end position="451"/>
    </location>
</feature>
<dbReference type="PANTHER" id="PTHR44943:SF8">
    <property type="entry name" value="TPR REPEAT-CONTAINING PROTEIN MJ0263"/>
    <property type="match status" value="1"/>
</dbReference>
<dbReference type="Pfam" id="PF12895">
    <property type="entry name" value="ANAPC3"/>
    <property type="match status" value="1"/>
</dbReference>
<feature type="repeat" description="TPR" evidence="3">
    <location>
        <begin position="520"/>
        <end position="553"/>
    </location>
</feature>
<evidence type="ECO:0000256" key="1">
    <source>
        <dbReference type="ARBA" id="ARBA00022737"/>
    </source>
</evidence>
<keyword evidence="2 3" id="KW-0802">TPR repeat</keyword>
<gene>
    <name evidence="4" type="ORF">PSON_ATCC_30995.1.T0440228</name>
</gene>
<dbReference type="InterPro" id="IPR051685">
    <property type="entry name" value="Ycf3/AcsC/BcsC/TPR_MFPF"/>
</dbReference>
<organism evidence="4 5">
    <name type="scientific">Paramecium sonneborni</name>
    <dbReference type="NCBI Taxonomy" id="65129"/>
    <lineage>
        <taxon>Eukaryota</taxon>
        <taxon>Sar</taxon>
        <taxon>Alveolata</taxon>
        <taxon>Ciliophora</taxon>
        <taxon>Intramacronucleata</taxon>
        <taxon>Oligohymenophorea</taxon>
        <taxon>Peniculida</taxon>
        <taxon>Parameciidae</taxon>
        <taxon>Paramecium</taxon>
    </lineage>
</organism>
<feature type="repeat" description="TPR" evidence="3">
    <location>
        <begin position="486"/>
        <end position="519"/>
    </location>
</feature>
<keyword evidence="1" id="KW-0677">Repeat</keyword>
<dbReference type="SMART" id="SM00028">
    <property type="entry name" value="TPR"/>
    <property type="match status" value="11"/>
</dbReference>
<dbReference type="OrthoDB" id="1872379at2759"/>
<protein>
    <recommendedName>
        <fullName evidence="6">Tetratricopeptide repeat protein</fullName>
    </recommendedName>
</protein>
<dbReference type="PROSITE" id="PS50005">
    <property type="entry name" value="TPR"/>
    <property type="match status" value="5"/>
</dbReference>
<feature type="repeat" description="TPR" evidence="3">
    <location>
        <begin position="350"/>
        <end position="383"/>
    </location>
</feature>